<dbReference type="GO" id="GO:0005875">
    <property type="term" value="C:microtubule associated complex"/>
    <property type="evidence" value="ECO:0007669"/>
    <property type="project" value="TreeGrafter"/>
</dbReference>
<proteinExistence type="predicted"/>
<dbReference type="AlphaFoldDB" id="A0A2J7QRN2"/>
<evidence type="ECO:0000256" key="4">
    <source>
        <dbReference type="SAM" id="Coils"/>
    </source>
</evidence>
<dbReference type="Pfam" id="PF25764">
    <property type="entry name" value="KIF21A_4th"/>
    <property type="match status" value="1"/>
</dbReference>
<keyword evidence="3 4" id="KW-0175">Coiled coil</keyword>
<feature type="domain" description="KIF21A/B second helical" evidence="6">
    <location>
        <begin position="136"/>
        <end position="289"/>
    </location>
</feature>
<feature type="coiled-coil region" evidence="4">
    <location>
        <begin position="273"/>
        <end position="307"/>
    </location>
</feature>
<evidence type="ECO:0000256" key="5">
    <source>
        <dbReference type="SAM" id="MobiDB-lite"/>
    </source>
</evidence>
<dbReference type="Pfam" id="PF23203">
    <property type="entry name" value="KIF21A"/>
    <property type="match status" value="1"/>
</dbReference>
<dbReference type="PANTHER" id="PTHR47969">
    <property type="entry name" value="CHROMOSOME-ASSOCIATED KINESIN KIF4A-RELATED"/>
    <property type="match status" value="1"/>
</dbReference>
<dbReference type="CDD" id="cd22248">
    <property type="entry name" value="Rcc_KIF21"/>
    <property type="match status" value="1"/>
</dbReference>
<dbReference type="InParanoid" id="A0A2J7QRN2"/>
<feature type="coiled-coil region" evidence="4">
    <location>
        <begin position="166"/>
        <end position="241"/>
    </location>
</feature>
<dbReference type="PANTHER" id="PTHR47969:SF28">
    <property type="entry name" value="KINESIN-LIKE PROTEIN KIF21B"/>
    <property type="match status" value="1"/>
</dbReference>
<comment type="caution">
    <text evidence="7">The sequence shown here is derived from an EMBL/GenBank/DDBJ whole genome shotgun (WGS) entry which is preliminary data.</text>
</comment>
<dbReference type="GO" id="GO:0051231">
    <property type="term" value="P:spindle elongation"/>
    <property type="evidence" value="ECO:0007669"/>
    <property type="project" value="TreeGrafter"/>
</dbReference>
<dbReference type="Proteomes" id="UP000235965">
    <property type="component" value="Unassembled WGS sequence"/>
</dbReference>
<feature type="compositionally biased region" description="Polar residues" evidence="5">
    <location>
        <begin position="441"/>
        <end position="455"/>
    </location>
</feature>
<feature type="region of interest" description="Disordered" evidence="5">
    <location>
        <begin position="316"/>
        <end position="341"/>
    </location>
</feature>
<dbReference type="GO" id="GO:0003777">
    <property type="term" value="F:microtubule motor activity"/>
    <property type="evidence" value="ECO:0007669"/>
    <property type="project" value="InterPro"/>
</dbReference>
<feature type="non-terminal residue" evidence="7">
    <location>
        <position position="480"/>
    </location>
</feature>
<evidence type="ECO:0000313" key="8">
    <source>
        <dbReference type="Proteomes" id="UP000235965"/>
    </source>
</evidence>
<dbReference type="InterPro" id="IPR027640">
    <property type="entry name" value="Kinesin-like_fam"/>
</dbReference>
<keyword evidence="8" id="KW-1185">Reference proteome</keyword>
<dbReference type="STRING" id="105785.A0A2J7QRN2"/>
<name>A0A2J7QRN2_9NEOP</name>
<reference evidence="7 8" key="1">
    <citation type="submission" date="2017-12" db="EMBL/GenBank/DDBJ databases">
        <title>Hemimetabolous genomes reveal molecular basis of termite eusociality.</title>
        <authorList>
            <person name="Harrison M.C."/>
            <person name="Jongepier E."/>
            <person name="Robertson H.M."/>
            <person name="Arning N."/>
            <person name="Bitard-Feildel T."/>
            <person name="Chao H."/>
            <person name="Childers C.P."/>
            <person name="Dinh H."/>
            <person name="Doddapaneni H."/>
            <person name="Dugan S."/>
            <person name="Gowin J."/>
            <person name="Greiner C."/>
            <person name="Han Y."/>
            <person name="Hu H."/>
            <person name="Hughes D.S.T."/>
            <person name="Huylmans A.-K."/>
            <person name="Kemena C."/>
            <person name="Kremer L.P.M."/>
            <person name="Lee S.L."/>
            <person name="Lopez-Ezquerra A."/>
            <person name="Mallet L."/>
            <person name="Monroy-Kuhn J.M."/>
            <person name="Moser A."/>
            <person name="Murali S.C."/>
            <person name="Muzny D.M."/>
            <person name="Otani S."/>
            <person name="Piulachs M.-D."/>
            <person name="Poelchau M."/>
            <person name="Qu J."/>
            <person name="Schaub F."/>
            <person name="Wada-Katsumata A."/>
            <person name="Worley K.C."/>
            <person name="Xie Q."/>
            <person name="Ylla G."/>
            <person name="Poulsen M."/>
            <person name="Gibbs R.A."/>
            <person name="Schal C."/>
            <person name="Richards S."/>
            <person name="Belles X."/>
            <person name="Korb J."/>
            <person name="Bornberg-Bauer E."/>
        </authorList>
    </citation>
    <scope>NUCLEOTIDE SEQUENCE [LARGE SCALE GENOMIC DNA]</scope>
    <source>
        <tissue evidence="7">Whole body</tissue>
    </source>
</reference>
<protein>
    <recommendedName>
        <fullName evidence="6">KIF21A/B second helical domain-containing protein</fullName>
    </recommendedName>
</protein>
<evidence type="ECO:0000256" key="1">
    <source>
        <dbReference type="ARBA" id="ARBA00022490"/>
    </source>
</evidence>
<gene>
    <name evidence="7" type="ORF">B7P43_G14007</name>
</gene>
<feature type="region of interest" description="Disordered" evidence="5">
    <location>
        <begin position="413"/>
        <end position="455"/>
    </location>
</feature>
<dbReference type="EMBL" id="NEVH01011890">
    <property type="protein sequence ID" value="PNF31244.1"/>
    <property type="molecule type" value="Genomic_DNA"/>
</dbReference>
<evidence type="ECO:0000259" key="6">
    <source>
        <dbReference type="Pfam" id="PF23203"/>
    </source>
</evidence>
<dbReference type="GO" id="GO:0007052">
    <property type="term" value="P:mitotic spindle organization"/>
    <property type="evidence" value="ECO:0007669"/>
    <property type="project" value="TreeGrafter"/>
</dbReference>
<sequence length="480" mass="54556">MQKEMKRLQSAKKEHARLLRNQTQHENQVKTLKNDLAEMKRAKVKLLNKMKEEAAKHKDVELRRNREIAQLRKESRKRENTIRSLEAEKRVKEAVLKRKQEEVTALRKMQRGPLSNKAAGRVGPRHASKRLSVTPKEVKHRWQQLEKNINKIALSKQMVASMERDMERQLQQREELGTSLDQLMRRRDHALISRQDHSVIRDLEDQIESMKANIDYIQESIAESQANIMQIEESKENLDTLDVAGLAQGLTEMESRYLVEKLYNMTVNQSYSAAQKELAVKEMEAKLNELKQQNSTQQQLLEHLLSERAANDSIAVLSSDSSTNSSRSNSPTDTCNGNAQPLNLTISHKIRRRTALPEELLYPIISSTTNQDRLAITELPSTTVTQEEITDSNLVPSPLGCTIVRVPSAPGSLNRTVTANRPDQLKPSPVATRKVYDRQESTSPRLTRRTTNLAQGSLLGKPGSILATHDPYFTSTDTIV</sequence>
<accession>A0A2J7QRN2</accession>
<feature type="region of interest" description="Disordered" evidence="5">
    <location>
        <begin position="112"/>
        <end position="137"/>
    </location>
</feature>
<feature type="compositionally biased region" description="Basic and acidic residues" evidence="5">
    <location>
        <begin position="1"/>
        <end position="17"/>
    </location>
</feature>
<feature type="compositionally biased region" description="Low complexity" evidence="5">
    <location>
        <begin position="318"/>
        <end position="334"/>
    </location>
</feature>
<dbReference type="OrthoDB" id="3176171at2759"/>
<dbReference type="InterPro" id="IPR056532">
    <property type="entry name" value="KIF21A/B_hel_2"/>
</dbReference>
<feature type="region of interest" description="Disordered" evidence="5">
    <location>
        <begin position="1"/>
        <end position="27"/>
    </location>
</feature>
<evidence type="ECO:0000256" key="2">
    <source>
        <dbReference type="ARBA" id="ARBA00022701"/>
    </source>
</evidence>
<evidence type="ECO:0000256" key="3">
    <source>
        <dbReference type="ARBA" id="ARBA00023054"/>
    </source>
</evidence>
<keyword evidence="2" id="KW-0493">Microtubule</keyword>
<dbReference type="GO" id="GO:0005874">
    <property type="term" value="C:microtubule"/>
    <property type="evidence" value="ECO:0007669"/>
    <property type="project" value="UniProtKB-KW"/>
</dbReference>
<keyword evidence="1" id="KW-0963">Cytoplasm</keyword>
<evidence type="ECO:0000313" key="7">
    <source>
        <dbReference type="EMBL" id="PNF31244.1"/>
    </source>
</evidence>
<organism evidence="7 8">
    <name type="scientific">Cryptotermes secundus</name>
    <dbReference type="NCBI Taxonomy" id="105785"/>
    <lineage>
        <taxon>Eukaryota</taxon>
        <taxon>Metazoa</taxon>
        <taxon>Ecdysozoa</taxon>
        <taxon>Arthropoda</taxon>
        <taxon>Hexapoda</taxon>
        <taxon>Insecta</taxon>
        <taxon>Pterygota</taxon>
        <taxon>Neoptera</taxon>
        <taxon>Polyneoptera</taxon>
        <taxon>Dictyoptera</taxon>
        <taxon>Blattodea</taxon>
        <taxon>Blattoidea</taxon>
        <taxon>Termitoidae</taxon>
        <taxon>Kalotermitidae</taxon>
        <taxon>Cryptotermitinae</taxon>
        <taxon>Cryptotermes</taxon>
    </lineage>
</organism>
<dbReference type="GO" id="GO:0007018">
    <property type="term" value="P:microtubule-based movement"/>
    <property type="evidence" value="ECO:0007669"/>
    <property type="project" value="InterPro"/>
</dbReference>